<dbReference type="AlphaFoldDB" id="A0A4Y7TWU0"/>
<name>A0A4Y7TWU0_COPMI</name>
<proteinExistence type="predicted"/>
<dbReference type="Proteomes" id="UP000298030">
    <property type="component" value="Unassembled WGS sequence"/>
</dbReference>
<feature type="transmembrane region" description="Helical" evidence="1">
    <location>
        <begin position="236"/>
        <end position="254"/>
    </location>
</feature>
<feature type="transmembrane region" description="Helical" evidence="1">
    <location>
        <begin position="113"/>
        <end position="134"/>
    </location>
</feature>
<protein>
    <recommendedName>
        <fullName evidence="2">DUF6533 domain-containing protein</fullName>
    </recommendedName>
</protein>
<evidence type="ECO:0000256" key="1">
    <source>
        <dbReference type="SAM" id="Phobius"/>
    </source>
</evidence>
<gene>
    <name evidence="3" type="ORF">FA13DRAFT_1785924</name>
</gene>
<accession>A0A4Y7TWU0</accession>
<dbReference type="OrthoDB" id="2668325at2759"/>
<keyword evidence="4" id="KW-1185">Reference proteome</keyword>
<keyword evidence="1" id="KW-0472">Membrane</keyword>
<organism evidence="3 4">
    <name type="scientific">Coprinellus micaceus</name>
    <name type="common">Glistening ink-cap mushroom</name>
    <name type="synonym">Coprinus micaceus</name>
    <dbReference type="NCBI Taxonomy" id="71717"/>
    <lineage>
        <taxon>Eukaryota</taxon>
        <taxon>Fungi</taxon>
        <taxon>Dikarya</taxon>
        <taxon>Basidiomycota</taxon>
        <taxon>Agaricomycotina</taxon>
        <taxon>Agaricomycetes</taxon>
        <taxon>Agaricomycetidae</taxon>
        <taxon>Agaricales</taxon>
        <taxon>Agaricineae</taxon>
        <taxon>Psathyrellaceae</taxon>
        <taxon>Coprinellus</taxon>
    </lineage>
</organism>
<reference evidence="3 4" key="1">
    <citation type="journal article" date="2019" name="Nat. Ecol. Evol.">
        <title>Megaphylogeny resolves global patterns of mushroom evolution.</title>
        <authorList>
            <person name="Varga T."/>
            <person name="Krizsan K."/>
            <person name="Foldi C."/>
            <person name="Dima B."/>
            <person name="Sanchez-Garcia M."/>
            <person name="Sanchez-Ramirez S."/>
            <person name="Szollosi G.J."/>
            <person name="Szarkandi J.G."/>
            <person name="Papp V."/>
            <person name="Albert L."/>
            <person name="Andreopoulos W."/>
            <person name="Angelini C."/>
            <person name="Antonin V."/>
            <person name="Barry K.W."/>
            <person name="Bougher N.L."/>
            <person name="Buchanan P."/>
            <person name="Buyck B."/>
            <person name="Bense V."/>
            <person name="Catcheside P."/>
            <person name="Chovatia M."/>
            <person name="Cooper J."/>
            <person name="Damon W."/>
            <person name="Desjardin D."/>
            <person name="Finy P."/>
            <person name="Geml J."/>
            <person name="Haridas S."/>
            <person name="Hughes K."/>
            <person name="Justo A."/>
            <person name="Karasinski D."/>
            <person name="Kautmanova I."/>
            <person name="Kiss B."/>
            <person name="Kocsube S."/>
            <person name="Kotiranta H."/>
            <person name="LaButti K.M."/>
            <person name="Lechner B.E."/>
            <person name="Liimatainen K."/>
            <person name="Lipzen A."/>
            <person name="Lukacs Z."/>
            <person name="Mihaltcheva S."/>
            <person name="Morgado L.N."/>
            <person name="Niskanen T."/>
            <person name="Noordeloos M.E."/>
            <person name="Ohm R.A."/>
            <person name="Ortiz-Santana B."/>
            <person name="Ovrebo C."/>
            <person name="Racz N."/>
            <person name="Riley R."/>
            <person name="Savchenko A."/>
            <person name="Shiryaev A."/>
            <person name="Soop K."/>
            <person name="Spirin V."/>
            <person name="Szebenyi C."/>
            <person name="Tomsovsky M."/>
            <person name="Tulloss R.E."/>
            <person name="Uehling J."/>
            <person name="Grigoriev I.V."/>
            <person name="Vagvolgyi C."/>
            <person name="Papp T."/>
            <person name="Martin F.M."/>
            <person name="Miettinen O."/>
            <person name="Hibbett D.S."/>
            <person name="Nagy L.G."/>
        </authorList>
    </citation>
    <scope>NUCLEOTIDE SEQUENCE [LARGE SCALE GENOMIC DNA]</scope>
    <source>
        <strain evidence="3 4">FP101781</strain>
    </source>
</reference>
<feature type="transmembrane region" description="Helical" evidence="1">
    <location>
        <begin position="146"/>
        <end position="170"/>
    </location>
</feature>
<keyword evidence="1" id="KW-0812">Transmembrane</keyword>
<feature type="transmembrane region" description="Helical" evidence="1">
    <location>
        <begin position="191"/>
        <end position="216"/>
    </location>
</feature>
<sequence>MEHDNGVQQTIDGYAATMLTNYLGMSSYALVTADFLHTFPDEVRLMWPTPLSFPKVLFFALRYYYVFVNGALSTVCEYGRTYLEAERKVDEGNCRAPSDGLPMGYTPEQCRTTFLRIGVSSISVMVASEAILFIRVYAFSGKSNKVLIYLIFQFLVIHAPTFVLLSRFLSSVKFVKLPIDNIVCMPAEANSALLSGVFALLLASLLLVMFIMMYLAFRKHRDLNSALLTVFYRDGIFYFVVLSVLAIGNIVVNIRAPEGGLKFLLVQSEVDMHGILSTRMLLHLRECAERDRRVAGRGRGGGTVADAFEYSTTHATEDWHRVGRHELSTIKFGANPLETIDTQFEPSEAPIRLRAIRGDDWHASG</sequence>
<dbReference type="EMBL" id="QPFP01000003">
    <property type="protein sequence ID" value="TEB38092.1"/>
    <property type="molecule type" value="Genomic_DNA"/>
</dbReference>
<evidence type="ECO:0000259" key="2">
    <source>
        <dbReference type="Pfam" id="PF20151"/>
    </source>
</evidence>
<dbReference type="InterPro" id="IPR045340">
    <property type="entry name" value="DUF6533"/>
</dbReference>
<evidence type="ECO:0000313" key="3">
    <source>
        <dbReference type="EMBL" id="TEB38092.1"/>
    </source>
</evidence>
<feature type="domain" description="DUF6533" evidence="2">
    <location>
        <begin position="22"/>
        <end position="65"/>
    </location>
</feature>
<comment type="caution">
    <text evidence="3">The sequence shown here is derived from an EMBL/GenBank/DDBJ whole genome shotgun (WGS) entry which is preliminary data.</text>
</comment>
<evidence type="ECO:0000313" key="4">
    <source>
        <dbReference type="Proteomes" id="UP000298030"/>
    </source>
</evidence>
<keyword evidence="1" id="KW-1133">Transmembrane helix</keyword>
<dbReference type="Pfam" id="PF20151">
    <property type="entry name" value="DUF6533"/>
    <property type="match status" value="1"/>
</dbReference>